<reference evidence="1 2" key="1">
    <citation type="submission" date="2016-11" db="EMBL/GenBank/DDBJ databases">
        <authorList>
            <consortium name="Pathogen Informatics"/>
        </authorList>
    </citation>
    <scope>NUCLEOTIDE SEQUENCE [LARGE SCALE GENOMIC DNA]</scope>
    <source>
        <strain evidence="1 2">911</strain>
    </source>
</reference>
<sequence length="75" mass="8540">MTRIHRDLQQLPGADLLARQFLASDYASNTYADWTLERRLDGYLRRRGMAYAADDGDICNVLLSHLMAISVVKPE</sequence>
<evidence type="ECO:0000313" key="2">
    <source>
        <dbReference type="Proteomes" id="UP000190074"/>
    </source>
</evidence>
<evidence type="ECO:0000313" key="1">
    <source>
        <dbReference type="EMBL" id="SKM35367.1"/>
    </source>
</evidence>
<name>A0A1T5X4G3_9MYCO</name>
<protein>
    <submittedName>
        <fullName evidence="1">Uncharacterized protein</fullName>
    </submittedName>
</protein>
<accession>A0A1T5X4G3</accession>
<dbReference type="AlphaFoldDB" id="A0A1T5X4G3"/>
<dbReference type="Proteomes" id="UP000190074">
    <property type="component" value="Unassembled WGS sequence"/>
</dbReference>
<gene>
    <name evidence="1" type="ORF">SAMEA2259716_03679</name>
</gene>
<organism evidence="1 2">
    <name type="scientific">Mycobacteroides abscessus subsp. massiliense</name>
    <dbReference type="NCBI Taxonomy" id="1962118"/>
    <lineage>
        <taxon>Bacteria</taxon>
        <taxon>Bacillati</taxon>
        <taxon>Actinomycetota</taxon>
        <taxon>Actinomycetes</taxon>
        <taxon>Mycobacteriales</taxon>
        <taxon>Mycobacteriaceae</taxon>
        <taxon>Mycobacteroides</taxon>
        <taxon>Mycobacteroides abscessus</taxon>
    </lineage>
</organism>
<proteinExistence type="predicted"/>
<dbReference type="EMBL" id="FVGW01000007">
    <property type="protein sequence ID" value="SKM35367.1"/>
    <property type="molecule type" value="Genomic_DNA"/>
</dbReference>
<dbReference type="RefSeq" id="WP_005137496.1">
    <property type="nucleotide sequence ID" value="NZ_CP021122.1"/>
</dbReference>